<evidence type="ECO:0000313" key="12">
    <source>
        <dbReference type="EMBL" id="OGY65949.1"/>
    </source>
</evidence>
<keyword evidence="3 7" id="KW-0694">RNA-binding</keyword>
<dbReference type="EMBL" id="MHJJ01000005">
    <property type="protein sequence ID" value="OGY65949.1"/>
    <property type="molecule type" value="Genomic_DNA"/>
</dbReference>
<evidence type="ECO:0000256" key="7">
    <source>
        <dbReference type="HAMAP-Rule" id="MF_01331"/>
    </source>
</evidence>
<evidence type="ECO:0000256" key="3">
    <source>
        <dbReference type="ARBA" id="ARBA00022884"/>
    </source>
</evidence>
<dbReference type="SUPFAM" id="SSF54843">
    <property type="entry name" value="Ribosomal protein L22"/>
    <property type="match status" value="1"/>
</dbReference>
<keyword evidence="5 7" id="KW-0687">Ribonucleoprotein</keyword>
<comment type="similarity">
    <text evidence="1 7 8">Belongs to the universal ribosomal protein uL22 family.</text>
</comment>
<evidence type="ECO:0000256" key="2">
    <source>
        <dbReference type="ARBA" id="ARBA00022730"/>
    </source>
</evidence>
<dbReference type="InterPro" id="IPR036394">
    <property type="entry name" value="Ribosomal_uL22_sf"/>
</dbReference>
<evidence type="ECO:0000256" key="6">
    <source>
        <dbReference type="ARBA" id="ARBA00035207"/>
    </source>
</evidence>
<dbReference type="NCBIfam" id="TIGR01044">
    <property type="entry name" value="rplV_bact"/>
    <property type="match status" value="1"/>
</dbReference>
<dbReference type="GO" id="GO:0019843">
    <property type="term" value="F:rRNA binding"/>
    <property type="evidence" value="ECO:0007669"/>
    <property type="project" value="UniProtKB-UniRule"/>
</dbReference>
<evidence type="ECO:0000256" key="9">
    <source>
        <dbReference type="RuleBase" id="RU004006"/>
    </source>
</evidence>
<feature type="compositionally biased region" description="Basic residues" evidence="11">
    <location>
        <begin position="126"/>
        <end position="135"/>
    </location>
</feature>
<comment type="function">
    <text evidence="7">The globular domain of the protein is located near the polypeptide exit tunnel on the outside of the subunit, while an extended beta-hairpin is found that lines the wall of the exit tunnel in the center of the 70S ribosome.</text>
</comment>
<dbReference type="PANTHER" id="PTHR13501">
    <property type="entry name" value="CHLOROPLAST 50S RIBOSOMAL PROTEIN L22-RELATED"/>
    <property type="match status" value="1"/>
</dbReference>
<evidence type="ECO:0000256" key="8">
    <source>
        <dbReference type="RuleBase" id="RU004005"/>
    </source>
</evidence>
<dbReference type="PROSITE" id="PS00464">
    <property type="entry name" value="RIBOSOMAL_L22"/>
    <property type="match status" value="1"/>
</dbReference>
<comment type="caution">
    <text evidence="12">The sequence shown here is derived from an EMBL/GenBank/DDBJ whole genome shotgun (WGS) entry which is preliminary data.</text>
</comment>
<dbReference type="InterPro" id="IPR001063">
    <property type="entry name" value="Ribosomal_uL22"/>
</dbReference>
<evidence type="ECO:0000256" key="1">
    <source>
        <dbReference type="ARBA" id="ARBA00009451"/>
    </source>
</evidence>
<evidence type="ECO:0000256" key="5">
    <source>
        <dbReference type="ARBA" id="ARBA00023274"/>
    </source>
</evidence>
<dbReference type="Proteomes" id="UP000177942">
    <property type="component" value="Unassembled WGS sequence"/>
</dbReference>
<gene>
    <name evidence="7" type="primary">rplV</name>
    <name evidence="12" type="ORF">A3A16_01010</name>
</gene>
<proteinExistence type="inferred from homology"/>
<keyword evidence="4 7" id="KW-0689">Ribosomal protein</keyword>
<comment type="function">
    <text evidence="7 10">This protein binds specifically to 23S rRNA; its binding is stimulated by other ribosomal proteins, e.g., L4, L17, and L20. It is important during the early stages of 50S assembly. It makes multiple contacts with different domains of the 23S rRNA in the assembled 50S subunit and ribosome.</text>
</comment>
<organism evidence="12 13">
    <name type="scientific">Candidatus Harrisonbacteria bacterium RIFCSPLOWO2_01_FULL_44_18</name>
    <dbReference type="NCBI Taxonomy" id="1798407"/>
    <lineage>
        <taxon>Bacteria</taxon>
        <taxon>Candidatus Harrisoniibacteriota</taxon>
    </lineage>
</organism>
<name>A0A1G1ZNF4_9BACT</name>
<dbReference type="HAMAP" id="MF_01331_B">
    <property type="entry name" value="Ribosomal_uL22_B"/>
    <property type="match status" value="1"/>
</dbReference>
<protein>
    <recommendedName>
        <fullName evidence="6 7">Large ribosomal subunit protein uL22</fullName>
    </recommendedName>
</protein>
<comment type="subunit">
    <text evidence="7 9">Part of the 50S ribosomal subunit.</text>
</comment>
<dbReference type="Pfam" id="PF00237">
    <property type="entry name" value="Ribosomal_L22"/>
    <property type="match status" value="1"/>
</dbReference>
<sequence length="166" mass="18721">MKQIAKLKYLHMAPRKVRLIADTLKGLPISEAEAQLLTRSQRVAGPLLKLLRSAIANAKNNAKLDSNKLFVESIRVDQGPMLKRILPRAQGRTTPIQKKMSHITVVLEEAAAPTTPRFTIAPPPKKEKKTKKSAVKKPALREKKEEITKKPEKAGFFKRLFRRKSV</sequence>
<dbReference type="InterPro" id="IPR047867">
    <property type="entry name" value="Ribosomal_uL22_bac/org-type"/>
</dbReference>
<dbReference type="AlphaFoldDB" id="A0A1G1ZNF4"/>
<evidence type="ECO:0000256" key="11">
    <source>
        <dbReference type="SAM" id="MobiDB-lite"/>
    </source>
</evidence>
<keyword evidence="2 7" id="KW-0699">rRNA-binding</keyword>
<evidence type="ECO:0000256" key="10">
    <source>
        <dbReference type="RuleBase" id="RU004008"/>
    </source>
</evidence>
<feature type="region of interest" description="Disordered" evidence="11">
    <location>
        <begin position="116"/>
        <end position="147"/>
    </location>
</feature>
<dbReference type="GO" id="GO:0003735">
    <property type="term" value="F:structural constituent of ribosome"/>
    <property type="evidence" value="ECO:0007669"/>
    <property type="project" value="InterPro"/>
</dbReference>
<accession>A0A1G1ZNF4</accession>
<dbReference type="PANTHER" id="PTHR13501:SF8">
    <property type="entry name" value="LARGE RIBOSOMAL SUBUNIT PROTEIN UL22M"/>
    <property type="match status" value="1"/>
</dbReference>
<reference evidence="12 13" key="1">
    <citation type="journal article" date="2016" name="Nat. Commun.">
        <title>Thousands of microbial genomes shed light on interconnected biogeochemical processes in an aquifer system.</title>
        <authorList>
            <person name="Anantharaman K."/>
            <person name="Brown C.T."/>
            <person name="Hug L.A."/>
            <person name="Sharon I."/>
            <person name="Castelle C.J."/>
            <person name="Probst A.J."/>
            <person name="Thomas B.C."/>
            <person name="Singh A."/>
            <person name="Wilkins M.J."/>
            <person name="Karaoz U."/>
            <person name="Brodie E.L."/>
            <person name="Williams K.H."/>
            <person name="Hubbard S.S."/>
            <person name="Banfield J.F."/>
        </authorList>
    </citation>
    <scope>NUCLEOTIDE SEQUENCE [LARGE SCALE GENOMIC DNA]</scope>
</reference>
<evidence type="ECO:0000313" key="13">
    <source>
        <dbReference type="Proteomes" id="UP000177942"/>
    </source>
</evidence>
<dbReference type="GO" id="GO:0006412">
    <property type="term" value="P:translation"/>
    <property type="evidence" value="ECO:0007669"/>
    <property type="project" value="UniProtKB-UniRule"/>
</dbReference>
<evidence type="ECO:0000256" key="4">
    <source>
        <dbReference type="ARBA" id="ARBA00022980"/>
    </source>
</evidence>
<dbReference type="InterPro" id="IPR005727">
    <property type="entry name" value="Ribosomal_uL22_bac/chlpt-type"/>
</dbReference>
<dbReference type="Gene3D" id="3.90.470.10">
    <property type="entry name" value="Ribosomal protein L22/L17"/>
    <property type="match status" value="1"/>
</dbReference>
<dbReference type="GO" id="GO:0022625">
    <property type="term" value="C:cytosolic large ribosomal subunit"/>
    <property type="evidence" value="ECO:0007669"/>
    <property type="project" value="TreeGrafter"/>
</dbReference>
<dbReference type="InterPro" id="IPR018260">
    <property type="entry name" value="Ribosomal_uL22_CS"/>
</dbReference>
<dbReference type="CDD" id="cd00336">
    <property type="entry name" value="Ribosomal_L22"/>
    <property type="match status" value="1"/>
</dbReference>
<dbReference type="STRING" id="1798407.A3A16_01010"/>